<comment type="caution">
    <text evidence="3">The sequence shown here is derived from an EMBL/GenBank/DDBJ whole genome shotgun (WGS) entry which is preliminary data.</text>
</comment>
<evidence type="ECO:0000256" key="2">
    <source>
        <dbReference type="ARBA" id="ARBA00022679"/>
    </source>
</evidence>
<organism evidence="3 4">
    <name type="scientific">Aggregatibacter aphrophilus</name>
    <name type="common">Haemophilus aphrophilus</name>
    <dbReference type="NCBI Taxonomy" id="732"/>
    <lineage>
        <taxon>Bacteria</taxon>
        <taxon>Pseudomonadati</taxon>
        <taxon>Pseudomonadota</taxon>
        <taxon>Gammaproteobacteria</taxon>
        <taxon>Pasteurellales</taxon>
        <taxon>Pasteurellaceae</taxon>
        <taxon>Aggregatibacter</taxon>
    </lineage>
</organism>
<dbReference type="InterPro" id="IPR002201">
    <property type="entry name" value="Glyco_trans_9"/>
</dbReference>
<protein>
    <submittedName>
        <fullName evidence="3">Lipopolysaccharide heptosyltransferase family protein</fullName>
    </submittedName>
</protein>
<dbReference type="Pfam" id="PF01075">
    <property type="entry name" value="Glyco_transf_9"/>
    <property type="match status" value="1"/>
</dbReference>
<keyword evidence="4" id="KW-1185">Reference proteome</keyword>
<keyword evidence="2" id="KW-0808">Transferase</keyword>
<keyword evidence="1" id="KW-0328">Glycosyltransferase</keyword>
<dbReference type="InterPro" id="IPR051199">
    <property type="entry name" value="LPS_LOS_Heptosyltrfase"/>
</dbReference>
<dbReference type="Proteomes" id="UP000274211">
    <property type="component" value="Unassembled WGS sequence"/>
</dbReference>
<dbReference type="SUPFAM" id="SSF53756">
    <property type="entry name" value="UDP-Glycosyltransferase/glycogen phosphorylase"/>
    <property type="match status" value="1"/>
</dbReference>
<dbReference type="EMBL" id="QMGS01000011">
    <property type="protein sequence ID" value="RMW92054.1"/>
    <property type="molecule type" value="Genomic_DNA"/>
</dbReference>
<evidence type="ECO:0000256" key="1">
    <source>
        <dbReference type="ARBA" id="ARBA00022676"/>
    </source>
</evidence>
<accession>A0ABX9VY35</accession>
<evidence type="ECO:0000313" key="3">
    <source>
        <dbReference type="EMBL" id="RMW92054.1"/>
    </source>
</evidence>
<name>A0ABX9VY35_AGGAP</name>
<proteinExistence type="predicted"/>
<dbReference type="PANTHER" id="PTHR30160">
    <property type="entry name" value="TETRAACYLDISACCHARIDE 4'-KINASE-RELATED"/>
    <property type="match status" value="1"/>
</dbReference>
<gene>
    <name evidence="3" type="ORF">DOL88_00420</name>
</gene>
<evidence type="ECO:0000313" key="4">
    <source>
        <dbReference type="Proteomes" id="UP000274211"/>
    </source>
</evidence>
<dbReference type="RefSeq" id="WP_050693039.1">
    <property type="nucleotide sequence ID" value="NZ_CP012067.1"/>
</dbReference>
<sequence>MSIIKKIIAKLAGKRSAQTIDLMAIKSVLLKPIGDAIGDAIAHTAHLNQLKSANPNLVIGVIVTERNRDIFAYSGLVDKLLEDKPSTYITQCNKWDLYLDFQPTYTTKSVILEKLLSPKYIVIFNKKDKKHYNIETVKNYNFACPQNDTTHISDYLNNTILSSYLDPQKAEYVLENQKSIRFDVLWGVDAPRILLAPQGSTRQIPAKELAELLTQLVPDLLERAIFVLTNTVDSNIYFEELISYCSDKIKIKLSPKTSIQEYIQLASSADLIIGVDGGSIHIATALQKKVLAFYARNMQNFFRWQPRVNSNIPYKAILSNTESNSNNHTCDFPMDKAAEWVNGLFPNMENNIP</sequence>
<reference evidence="3 4" key="1">
    <citation type="journal article" date="2019" name="J. Oral Microbiol.">
        <title>Role of OmpA1 and OmpA2 in Aggregatibacter actinomycetemcomitans and Aggregatibacter aphrophilus serum resistance.</title>
        <authorList>
            <person name="Lindholm M."/>
            <person name="Min Aung K."/>
            <person name="Nyunt Wai S."/>
            <person name="Oscarsson J."/>
        </authorList>
    </citation>
    <scope>NUCLEOTIDE SEQUENCE [LARGE SCALE GENOMIC DNA]</scope>
    <source>
        <strain evidence="3 4">HK83</strain>
    </source>
</reference>
<dbReference type="Gene3D" id="3.40.50.2000">
    <property type="entry name" value="Glycogen Phosphorylase B"/>
    <property type="match status" value="2"/>
</dbReference>